<dbReference type="EMBL" id="CP061799">
    <property type="protein sequence ID" value="QTA80532.1"/>
    <property type="molecule type" value="Genomic_DNA"/>
</dbReference>
<dbReference type="RefSeq" id="WP_207692176.1">
    <property type="nucleotide sequence ID" value="NZ_CP061799.1"/>
</dbReference>
<accession>A0A975GGT1</accession>
<protein>
    <submittedName>
        <fullName evidence="4">CBS domain-containing protein</fullName>
    </submittedName>
</protein>
<gene>
    <name evidence="4" type="ORF">dnl_28370</name>
</gene>
<dbReference type="KEGG" id="dli:dnl_28370"/>
<evidence type="ECO:0000256" key="1">
    <source>
        <dbReference type="ARBA" id="ARBA00023122"/>
    </source>
</evidence>
<organism evidence="4 5">
    <name type="scientific">Desulfonema limicola</name>
    <dbReference type="NCBI Taxonomy" id="45656"/>
    <lineage>
        <taxon>Bacteria</taxon>
        <taxon>Pseudomonadati</taxon>
        <taxon>Thermodesulfobacteriota</taxon>
        <taxon>Desulfobacteria</taxon>
        <taxon>Desulfobacterales</taxon>
        <taxon>Desulfococcaceae</taxon>
        <taxon>Desulfonema</taxon>
    </lineage>
</organism>
<feature type="domain" description="CBS" evidence="3">
    <location>
        <begin position="101"/>
        <end position="152"/>
    </location>
</feature>
<dbReference type="PANTHER" id="PTHR43080:SF2">
    <property type="entry name" value="CBS DOMAIN-CONTAINING PROTEIN"/>
    <property type="match status" value="1"/>
</dbReference>
<dbReference type="InterPro" id="IPR046342">
    <property type="entry name" value="CBS_dom_sf"/>
</dbReference>
<dbReference type="PROSITE" id="PS51371">
    <property type="entry name" value="CBS"/>
    <property type="match status" value="2"/>
</dbReference>
<dbReference type="Gene3D" id="3.10.580.10">
    <property type="entry name" value="CBS-domain"/>
    <property type="match status" value="1"/>
</dbReference>
<dbReference type="InterPro" id="IPR000644">
    <property type="entry name" value="CBS_dom"/>
</dbReference>
<dbReference type="PANTHER" id="PTHR43080">
    <property type="entry name" value="CBS DOMAIN-CONTAINING PROTEIN CBSX3, MITOCHONDRIAL"/>
    <property type="match status" value="1"/>
</dbReference>
<dbReference type="InterPro" id="IPR051257">
    <property type="entry name" value="Diverse_CBS-Domain"/>
</dbReference>
<name>A0A975GGT1_9BACT</name>
<keyword evidence="1 2" id="KW-0129">CBS domain</keyword>
<evidence type="ECO:0000256" key="2">
    <source>
        <dbReference type="PROSITE-ProRule" id="PRU00703"/>
    </source>
</evidence>
<proteinExistence type="predicted"/>
<dbReference type="Pfam" id="PF00571">
    <property type="entry name" value="CBS"/>
    <property type="match status" value="2"/>
</dbReference>
<evidence type="ECO:0000259" key="3">
    <source>
        <dbReference type="PROSITE" id="PS51371"/>
    </source>
</evidence>
<feature type="domain" description="CBS" evidence="3">
    <location>
        <begin position="9"/>
        <end position="77"/>
    </location>
</feature>
<sequence length="152" mass="17677">MEIFAKDIMVKDFDTVNSKAPINNAVQKILHGRLRESGYKTESIMVIDEFNKLTGVISIYDVLFHFRPGFLNYGLESIDVWKGRLKPHYEEFETLTVEQVMHSPVISISPDDHLMVVLDMMVKKRCRRLPVVENDIIRGIVYQKEIFKALFS</sequence>
<keyword evidence="5" id="KW-1185">Reference proteome</keyword>
<evidence type="ECO:0000313" key="4">
    <source>
        <dbReference type="EMBL" id="QTA80532.1"/>
    </source>
</evidence>
<dbReference type="Proteomes" id="UP000663720">
    <property type="component" value="Chromosome"/>
</dbReference>
<reference evidence="4" key="1">
    <citation type="journal article" date="2021" name="Microb. Physiol.">
        <title>Proteogenomic Insights into the Physiology of Marine, Sulfate-Reducing, Filamentous Desulfonema limicola and Desulfonema magnum.</title>
        <authorList>
            <person name="Schnaars V."/>
            <person name="Wohlbrand L."/>
            <person name="Scheve S."/>
            <person name="Hinrichs C."/>
            <person name="Reinhardt R."/>
            <person name="Rabus R."/>
        </authorList>
    </citation>
    <scope>NUCLEOTIDE SEQUENCE</scope>
    <source>
        <strain evidence="4">5ac10</strain>
    </source>
</reference>
<dbReference type="SUPFAM" id="SSF54631">
    <property type="entry name" value="CBS-domain pair"/>
    <property type="match status" value="1"/>
</dbReference>
<dbReference type="SMART" id="SM00116">
    <property type="entry name" value="CBS"/>
    <property type="match status" value="2"/>
</dbReference>
<evidence type="ECO:0000313" key="5">
    <source>
        <dbReference type="Proteomes" id="UP000663720"/>
    </source>
</evidence>
<dbReference type="AlphaFoldDB" id="A0A975GGT1"/>